<evidence type="ECO:0008006" key="4">
    <source>
        <dbReference type="Google" id="ProtNLM"/>
    </source>
</evidence>
<proteinExistence type="predicted"/>
<feature type="region of interest" description="Disordered" evidence="1">
    <location>
        <begin position="1"/>
        <end position="45"/>
    </location>
</feature>
<sequence>MSDTGSQASCKQQLGPHAMRLRHDTSSSTRSNHAQNKQLPQPKMQLPAKIPAQAQFTTPEIVTSILHEMDMRTLIAAQRVCRMWATLIHESLSLQHALFLLPANNKNHTGPRIYNPVLAEAFPSFFPRTGNIYAKPDSEEDTNLTSLSFAKNPTKRNMYLRPEASWRRMLTTQPPIHTIGTFSSSSHMLGISWYQEKAARQKDGLRMAMFFELVVSLGPYMSDECSISICLGGQWPINAHSTFIPPSPIVDSDRINADWAKMLAETDLVLRISSAVSCTDSNGPDDSDWEKSPNEVVCDGIRECYEESGLTLSGLPMEIYGQGEANWN</sequence>
<dbReference type="SUPFAM" id="SSF81383">
    <property type="entry name" value="F-box domain"/>
    <property type="match status" value="1"/>
</dbReference>
<reference evidence="2" key="1">
    <citation type="submission" date="2020-02" db="EMBL/GenBank/DDBJ databases">
        <authorList>
            <person name="Lichtner F.J."/>
        </authorList>
    </citation>
    <scope>NUCLEOTIDE SEQUENCE</scope>
    <source>
        <strain evidence="2">G10</strain>
    </source>
</reference>
<accession>A0A9P5KZ48</accession>
<dbReference type="AlphaFoldDB" id="A0A9P5KZ48"/>
<evidence type="ECO:0000313" key="2">
    <source>
        <dbReference type="EMBL" id="KAF7516431.1"/>
    </source>
</evidence>
<feature type="compositionally biased region" description="Polar residues" evidence="1">
    <location>
        <begin position="1"/>
        <end position="12"/>
    </location>
</feature>
<protein>
    <recommendedName>
        <fullName evidence="4">F-box domain-containing protein</fullName>
    </recommendedName>
</protein>
<dbReference type="EMBL" id="JAAOZQ010000138">
    <property type="protein sequence ID" value="KAF7516431.1"/>
    <property type="molecule type" value="Genomic_DNA"/>
</dbReference>
<keyword evidence="3" id="KW-1185">Reference proteome</keyword>
<comment type="caution">
    <text evidence="2">The sequence shown here is derived from an EMBL/GenBank/DDBJ whole genome shotgun (WGS) entry which is preliminary data.</text>
</comment>
<evidence type="ECO:0000256" key="1">
    <source>
        <dbReference type="SAM" id="MobiDB-lite"/>
    </source>
</evidence>
<name>A0A9P5KZ48_PENCR</name>
<dbReference type="InterPro" id="IPR036047">
    <property type="entry name" value="F-box-like_dom_sf"/>
</dbReference>
<evidence type="ECO:0000313" key="3">
    <source>
        <dbReference type="Proteomes" id="UP000701341"/>
    </source>
</evidence>
<dbReference type="Proteomes" id="UP000701341">
    <property type="component" value="Unassembled WGS sequence"/>
</dbReference>
<gene>
    <name evidence="2" type="ORF">PCG10_002133</name>
</gene>
<feature type="compositionally biased region" description="Polar residues" evidence="1">
    <location>
        <begin position="26"/>
        <end position="39"/>
    </location>
</feature>
<organism evidence="2 3">
    <name type="scientific">Penicillium crustosum</name>
    <name type="common">Blue mold fungus</name>
    <dbReference type="NCBI Taxonomy" id="36656"/>
    <lineage>
        <taxon>Eukaryota</taxon>
        <taxon>Fungi</taxon>
        <taxon>Dikarya</taxon>
        <taxon>Ascomycota</taxon>
        <taxon>Pezizomycotina</taxon>
        <taxon>Eurotiomycetes</taxon>
        <taxon>Eurotiomycetidae</taxon>
        <taxon>Eurotiales</taxon>
        <taxon>Aspergillaceae</taxon>
        <taxon>Penicillium</taxon>
    </lineage>
</organism>